<feature type="compositionally biased region" description="Low complexity" evidence="6">
    <location>
        <begin position="290"/>
        <end position="301"/>
    </location>
</feature>
<dbReference type="GO" id="GO:0008270">
    <property type="term" value="F:zinc ion binding"/>
    <property type="evidence" value="ECO:0007669"/>
    <property type="project" value="InterPro"/>
</dbReference>
<feature type="compositionally biased region" description="Polar residues" evidence="6">
    <location>
        <begin position="629"/>
        <end position="638"/>
    </location>
</feature>
<gene>
    <name evidence="8" type="ORF">A1O3_02955</name>
</gene>
<dbReference type="AlphaFoldDB" id="W9YBM7"/>
<dbReference type="GO" id="GO:0000981">
    <property type="term" value="F:DNA-binding transcription factor activity, RNA polymerase II-specific"/>
    <property type="evidence" value="ECO:0007669"/>
    <property type="project" value="InterPro"/>
</dbReference>
<protein>
    <recommendedName>
        <fullName evidence="7">Xylanolytic transcriptional activator regulatory domain-containing protein</fullName>
    </recommendedName>
</protein>
<keyword evidence="9" id="KW-1185">Reference proteome</keyword>
<dbReference type="PANTHER" id="PTHR47338:SF6">
    <property type="entry name" value="ZN(II)2CYS6 TRANSCRIPTION FACTOR (EUROFUNG)"/>
    <property type="match status" value="1"/>
</dbReference>
<keyword evidence="5" id="KW-0539">Nucleus</keyword>
<dbReference type="HOGENOM" id="CLU_015161_2_1_1"/>
<feature type="compositionally biased region" description="Polar residues" evidence="6">
    <location>
        <begin position="35"/>
        <end position="46"/>
    </location>
</feature>
<comment type="subcellular location">
    <subcellularLocation>
        <location evidence="1">Nucleus</location>
    </subcellularLocation>
</comment>
<evidence type="ECO:0000313" key="8">
    <source>
        <dbReference type="EMBL" id="EXJ89888.1"/>
    </source>
</evidence>
<evidence type="ECO:0000256" key="3">
    <source>
        <dbReference type="ARBA" id="ARBA00023015"/>
    </source>
</evidence>
<feature type="compositionally biased region" description="Gly residues" evidence="6">
    <location>
        <begin position="611"/>
        <end position="625"/>
    </location>
</feature>
<sequence>MYSRAPDGEGGGVSYDSDSEGRHEQDQDENDDNDTSVPGLSPSSAVGVTPGFLHEGLLPPPDCLYEMSQLYRRHCHRQPLWLFDDAELASLPQQPEELVLSILALTTRFSESPYFERDRDRGRDHDRLEMSQRFSDAARNRVMLKIANAAVKFSTIQSLCLLSWVSFAARDTSVASLYLNLARDLLRSAGLDLRRSETQSQVQAQAQSQASPADQAGKRLFWSIYILDQLYGAHSNRTITMKGGLENLRYCVSVGDHARRALALEPPVVPEEATYHGYGDGDGDGGGNGSSSKDQGATTTTTTKDQGIWNYTVCLSAYWNEVRNYILLCASDTERAPWAPESYYTLIVSYMHELETQIPQPHRWDYKRFMAWSAEALERERPYWAPWLFFQFGYHAIYAVINHPFLLTSRSQPLKLKMPNTFWRSSSESVLLHSTWITRLITMARDKHFDLFDPFLGYAAGVAASVQLFYCCSQNDELRRSARDNLEKCKAFVERQAQVWPWCGRIKQNLDNLIHTAFGSTCLPSPAQGQTICIDTTAMLEILDYSRPRTAGPDPECPGRGLFDGSLLLRHDRAGSQVATIDISEELSEAAGRPVAPPIWRPATVPASQGDGSGGGGGGGIGSRSGNGAQTHTHTQPQSRHDLDRPLSLPTPSDAPSTTATTATVTTPGEPLHDTEVFSLPADNFSEALLQDIFHQDLQWWDMGN</sequence>
<reference evidence="8 9" key="1">
    <citation type="submission" date="2013-03" db="EMBL/GenBank/DDBJ databases">
        <title>The Genome Sequence of Capronia epimyces CBS 606.96.</title>
        <authorList>
            <consortium name="The Broad Institute Genomics Platform"/>
            <person name="Cuomo C."/>
            <person name="de Hoog S."/>
            <person name="Gorbushina A."/>
            <person name="Walker B."/>
            <person name="Young S.K."/>
            <person name="Zeng Q."/>
            <person name="Gargeya S."/>
            <person name="Fitzgerald M."/>
            <person name="Haas B."/>
            <person name="Abouelleil A."/>
            <person name="Allen A.W."/>
            <person name="Alvarado L."/>
            <person name="Arachchi H.M."/>
            <person name="Berlin A.M."/>
            <person name="Chapman S.B."/>
            <person name="Gainer-Dewar J."/>
            <person name="Goldberg J."/>
            <person name="Griggs A."/>
            <person name="Gujja S."/>
            <person name="Hansen M."/>
            <person name="Howarth C."/>
            <person name="Imamovic A."/>
            <person name="Ireland A."/>
            <person name="Larimer J."/>
            <person name="McCowan C."/>
            <person name="Murphy C."/>
            <person name="Pearson M."/>
            <person name="Poon T.W."/>
            <person name="Priest M."/>
            <person name="Roberts A."/>
            <person name="Saif S."/>
            <person name="Shea T."/>
            <person name="Sisk P."/>
            <person name="Sykes S."/>
            <person name="Wortman J."/>
            <person name="Nusbaum C."/>
            <person name="Birren B."/>
        </authorList>
    </citation>
    <scope>NUCLEOTIDE SEQUENCE [LARGE SCALE GENOMIC DNA]</scope>
    <source>
        <strain evidence="8 9">CBS 606.96</strain>
    </source>
</reference>
<feature type="compositionally biased region" description="Low complexity" evidence="6">
    <location>
        <begin position="646"/>
        <end position="670"/>
    </location>
</feature>
<dbReference type="eggNOG" id="ENOG502SJQG">
    <property type="taxonomic scope" value="Eukaryota"/>
</dbReference>
<evidence type="ECO:0000256" key="4">
    <source>
        <dbReference type="ARBA" id="ARBA00023163"/>
    </source>
</evidence>
<dbReference type="GO" id="GO:0003677">
    <property type="term" value="F:DNA binding"/>
    <property type="evidence" value="ECO:0007669"/>
    <property type="project" value="InterPro"/>
</dbReference>
<name>W9YBM7_9EURO</name>
<dbReference type="CDD" id="cd12148">
    <property type="entry name" value="fungal_TF_MHR"/>
    <property type="match status" value="1"/>
</dbReference>
<dbReference type="OrthoDB" id="426882at2759"/>
<evidence type="ECO:0000256" key="6">
    <source>
        <dbReference type="SAM" id="MobiDB-lite"/>
    </source>
</evidence>
<dbReference type="InterPro" id="IPR007219">
    <property type="entry name" value="XnlR_reg_dom"/>
</dbReference>
<organism evidence="8 9">
    <name type="scientific">Capronia epimyces CBS 606.96</name>
    <dbReference type="NCBI Taxonomy" id="1182542"/>
    <lineage>
        <taxon>Eukaryota</taxon>
        <taxon>Fungi</taxon>
        <taxon>Dikarya</taxon>
        <taxon>Ascomycota</taxon>
        <taxon>Pezizomycotina</taxon>
        <taxon>Eurotiomycetes</taxon>
        <taxon>Chaetothyriomycetidae</taxon>
        <taxon>Chaetothyriales</taxon>
        <taxon>Herpotrichiellaceae</taxon>
        <taxon>Capronia</taxon>
    </lineage>
</organism>
<dbReference type="GeneID" id="19167085"/>
<proteinExistence type="predicted"/>
<evidence type="ECO:0000256" key="2">
    <source>
        <dbReference type="ARBA" id="ARBA00022723"/>
    </source>
</evidence>
<dbReference type="Pfam" id="PF04082">
    <property type="entry name" value="Fungal_trans"/>
    <property type="match status" value="1"/>
</dbReference>
<dbReference type="PANTHER" id="PTHR47338">
    <property type="entry name" value="ZN(II)2CYS6 TRANSCRIPTION FACTOR (EUROFUNG)-RELATED"/>
    <property type="match status" value="1"/>
</dbReference>
<keyword evidence="2" id="KW-0479">Metal-binding</keyword>
<dbReference type="Proteomes" id="UP000019478">
    <property type="component" value="Unassembled WGS sequence"/>
</dbReference>
<evidence type="ECO:0000313" key="9">
    <source>
        <dbReference type="Proteomes" id="UP000019478"/>
    </source>
</evidence>
<comment type="caution">
    <text evidence="8">The sequence shown here is derived from an EMBL/GenBank/DDBJ whole genome shotgun (WGS) entry which is preliminary data.</text>
</comment>
<feature type="region of interest" description="Disordered" evidence="6">
    <location>
        <begin position="1"/>
        <end position="48"/>
    </location>
</feature>
<keyword evidence="4" id="KW-0804">Transcription</keyword>
<feature type="region of interest" description="Disordered" evidence="6">
    <location>
        <begin position="273"/>
        <end position="301"/>
    </location>
</feature>
<dbReference type="GO" id="GO:0005634">
    <property type="term" value="C:nucleus"/>
    <property type="evidence" value="ECO:0007669"/>
    <property type="project" value="UniProtKB-SubCell"/>
</dbReference>
<dbReference type="GO" id="GO:0006351">
    <property type="term" value="P:DNA-templated transcription"/>
    <property type="evidence" value="ECO:0007669"/>
    <property type="project" value="InterPro"/>
</dbReference>
<feature type="region of interest" description="Disordered" evidence="6">
    <location>
        <begin position="592"/>
        <end position="673"/>
    </location>
</feature>
<evidence type="ECO:0000259" key="7">
    <source>
        <dbReference type="Pfam" id="PF04082"/>
    </source>
</evidence>
<accession>W9YBM7</accession>
<dbReference type="EMBL" id="AMGY01000002">
    <property type="protein sequence ID" value="EXJ89888.1"/>
    <property type="molecule type" value="Genomic_DNA"/>
</dbReference>
<keyword evidence="3" id="KW-0805">Transcription regulation</keyword>
<dbReference type="STRING" id="1182542.W9YBM7"/>
<feature type="compositionally biased region" description="Gly residues" evidence="6">
    <location>
        <begin position="278"/>
        <end position="289"/>
    </location>
</feature>
<evidence type="ECO:0000256" key="5">
    <source>
        <dbReference type="ARBA" id="ARBA00023242"/>
    </source>
</evidence>
<dbReference type="RefSeq" id="XP_007731285.1">
    <property type="nucleotide sequence ID" value="XM_007733095.1"/>
</dbReference>
<feature type="domain" description="Xylanolytic transcriptional activator regulatory" evidence="7">
    <location>
        <begin position="88"/>
        <end position="232"/>
    </location>
</feature>
<dbReference type="InterPro" id="IPR050815">
    <property type="entry name" value="TF_fung"/>
</dbReference>
<evidence type="ECO:0000256" key="1">
    <source>
        <dbReference type="ARBA" id="ARBA00004123"/>
    </source>
</evidence>